<evidence type="ECO:0000313" key="1">
    <source>
        <dbReference type="EMBL" id="VEL41969.1"/>
    </source>
</evidence>
<dbReference type="EMBL" id="CAAALY010271888">
    <property type="protein sequence ID" value="VEL41969.1"/>
    <property type="molecule type" value="Genomic_DNA"/>
</dbReference>
<name>A0A448XPY7_9PLAT</name>
<keyword evidence="2" id="KW-1185">Reference proteome</keyword>
<evidence type="ECO:0000313" key="2">
    <source>
        <dbReference type="Proteomes" id="UP000784294"/>
    </source>
</evidence>
<dbReference type="AlphaFoldDB" id="A0A448XPY7"/>
<comment type="caution">
    <text evidence="1">The sequence shown here is derived from an EMBL/GenBank/DDBJ whole genome shotgun (WGS) entry which is preliminary data.</text>
</comment>
<organism evidence="1 2">
    <name type="scientific">Protopolystoma xenopodis</name>
    <dbReference type="NCBI Taxonomy" id="117903"/>
    <lineage>
        <taxon>Eukaryota</taxon>
        <taxon>Metazoa</taxon>
        <taxon>Spiralia</taxon>
        <taxon>Lophotrochozoa</taxon>
        <taxon>Platyhelminthes</taxon>
        <taxon>Monogenea</taxon>
        <taxon>Polyopisthocotylea</taxon>
        <taxon>Polystomatidea</taxon>
        <taxon>Polystomatidae</taxon>
        <taxon>Protopolystoma</taxon>
    </lineage>
</organism>
<protein>
    <submittedName>
        <fullName evidence="1">Uncharacterized protein</fullName>
    </submittedName>
</protein>
<dbReference type="Proteomes" id="UP000784294">
    <property type="component" value="Unassembled WGS sequence"/>
</dbReference>
<accession>A0A448XPY7</accession>
<gene>
    <name evidence="1" type="ORF">PXEA_LOCUS35409</name>
</gene>
<sequence length="83" mass="9330">MSHSYSCFKGGFKADCPIPACLKATFARRHNDSLVCGARQRGSNRVGVQMGLGRSPAGRWQPMRMRLNCLVNRFDETRVANRE</sequence>
<proteinExistence type="predicted"/>
<reference evidence="1" key="1">
    <citation type="submission" date="2018-11" db="EMBL/GenBank/DDBJ databases">
        <authorList>
            <consortium name="Pathogen Informatics"/>
        </authorList>
    </citation>
    <scope>NUCLEOTIDE SEQUENCE</scope>
</reference>